<dbReference type="InterPro" id="IPR037856">
    <property type="entry name" value="Sdc1/DPY30"/>
</dbReference>
<dbReference type="InterPro" id="IPR007858">
    <property type="entry name" value="Dpy-30_motif"/>
</dbReference>
<dbReference type="Pfam" id="PF05186">
    <property type="entry name" value="Dpy-30"/>
    <property type="match status" value="1"/>
</dbReference>
<dbReference type="RefSeq" id="XP_020833005.1">
    <property type="nucleotide sequence ID" value="XM_020977346.1"/>
</dbReference>
<dbReference type="GeneID" id="110201588"/>
<dbReference type="CTD" id="143241"/>
<feature type="region of interest" description="Disordered" evidence="2">
    <location>
        <begin position="175"/>
        <end position="205"/>
    </location>
</feature>
<reference evidence="4" key="1">
    <citation type="submission" date="2025-08" db="UniProtKB">
        <authorList>
            <consortium name="RefSeq"/>
        </authorList>
    </citation>
    <scope>IDENTIFICATION</scope>
    <source>
        <tissue evidence="4">Spleen</tissue>
    </source>
</reference>
<name>A0A6P5JFM8_PHACI</name>
<evidence type="ECO:0000256" key="1">
    <source>
        <dbReference type="ARBA" id="ARBA00010849"/>
    </source>
</evidence>
<dbReference type="GO" id="GO:0048188">
    <property type="term" value="C:Set1C/COMPASS complex"/>
    <property type="evidence" value="ECO:0007669"/>
    <property type="project" value="InterPro"/>
</dbReference>
<organism evidence="3 4">
    <name type="scientific">Phascolarctos cinereus</name>
    <name type="common">Koala</name>
    <dbReference type="NCBI Taxonomy" id="38626"/>
    <lineage>
        <taxon>Eukaryota</taxon>
        <taxon>Metazoa</taxon>
        <taxon>Chordata</taxon>
        <taxon>Craniata</taxon>
        <taxon>Vertebrata</taxon>
        <taxon>Euteleostomi</taxon>
        <taxon>Mammalia</taxon>
        <taxon>Metatheria</taxon>
        <taxon>Diprotodontia</taxon>
        <taxon>Phascolarctidae</taxon>
        <taxon>Phascolarctos</taxon>
    </lineage>
</organism>
<keyword evidence="3" id="KW-1185">Reference proteome</keyword>
<gene>
    <name evidence="4" type="primary">DYDC1</name>
</gene>
<evidence type="ECO:0000256" key="2">
    <source>
        <dbReference type="SAM" id="MobiDB-lite"/>
    </source>
</evidence>
<evidence type="ECO:0000313" key="4">
    <source>
        <dbReference type="RefSeq" id="XP_020833005.1"/>
    </source>
</evidence>
<dbReference type="InParanoid" id="A0A6P5JFM8"/>
<dbReference type="FunCoup" id="A0A6P5JFM8">
    <property type="interactions" value="12"/>
</dbReference>
<feature type="region of interest" description="Disordered" evidence="2">
    <location>
        <begin position="136"/>
        <end position="158"/>
    </location>
</feature>
<dbReference type="Gene3D" id="1.20.890.10">
    <property type="entry name" value="cAMP-dependent protein kinase regulatory subunit, dimerization-anchoring domain"/>
    <property type="match status" value="1"/>
</dbReference>
<dbReference type="AlphaFoldDB" id="A0A6P5JFM8"/>
<proteinExistence type="inferred from homology"/>
<comment type="similarity">
    <text evidence="1">Belongs to the dpy-30 family.</text>
</comment>
<dbReference type="CDD" id="cd22966">
    <property type="entry name" value="DD_DYDC-like"/>
    <property type="match status" value="1"/>
</dbReference>
<dbReference type="PANTHER" id="PTHR23356:SF16">
    <property type="entry name" value="DPY30 DOMAIN CONTAINING 2"/>
    <property type="match status" value="1"/>
</dbReference>
<sequence>MYLRRRRKLSSFHWIQMESRYLRKFLGQCLSQALADVVKFQPVDPIEYLAFWLYKYKKNMVAEKMRQMELTQLQGEQELARIEEETSKQLKEEELLFQQQQLELEMQEKERQRLEELEKQKLDMEMQERERLFLEQLEEPESSQVEQSGEEEHVAEIPIEVDGLNKTLAEISNKYGAPNLSRVEELDETTISEAGLESDRDGKEQ</sequence>
<evidence type="ECO:0000313" key="3">
    <source>
        <dbReference type="Proteomes" id="UP000515140"/>
    </source>
</evidence>
<dbReference type="KEGG" id="pcw:110201588"/>
<dbReference type="Proteomes" id="UP000515140">
    <property type="component" value="Unplaced"/>
</dbReference>
<dbReference type="InterPro" id="IPR049630">
    <property type="entry name" value="DYDC-like_DD"/>
</dbReference>
<dbReference type="PANTHER" id="PTHR23356">
    <property type="entry name" value="DPY30-RELATED"/>
    <property type="match status" value="1"/>
</dbReference>
<protein>
    <submittedName>
        <fullName evidence="4">DPY30 domain-containing protein 1 isoform X1</fullName>
    </submittedName>
</protein>
<accession>A0A6P5JFM8</accession>